<dbReference type="AlphaFoldDB" id="A0A8J5T9X2"/>
<evidence type="ECO:0000313" key="3">
    <source>
        <dbReference type="EMBL" id="KAG8069216.1"/>
    </source>
</evidence>
<proteinExistence type="predicted"/>
<feature type="region of interest" description="Disordered" evidence="2">
    <location>
        <begin position="147"/>
        <end position="218"/>
    </location>
</feature>
<feature type="coiled-coil region" evidence="1">
    <location>
        <begin position="112"/>
        <end position="139"/>
    </location>
</feature>
<organism evidence="3 4">
    <name type="scientific">Zizania palustris</name>
    <name type="common">Northern wild rice</name>
    <dbReference type="NCBI Taxonomy" id="103762"/>
    <lineage>
        <taxon>Eukaryota</taxon>
        <taxon>Viridiplantae</taxon>
        <taxon>Streptophyta</taxon>
        <taxon>Embryophyta</taxon>
        <taxon>Tracheophyta</taxon>
        <taxon>Spermatophyta</taxon>
        <taxon>Magnoliopsida</taxon>
        <taxon>Liliopsida</taxon>
        <taxon>Poales</taxon>
        <taxon>Poaceae</taxon>
        <taxon>BOP clade</taxon>
        <taxon>Oryzoideae</taxon>
        <taxon>Oryzeae</taxon>
        <taxon>Zizaniinae</taxon>
        <taxon>Zizania</taxon>
    </lineage>
</organism>
<keyword evidence="1" id="KW-0175">Coiled coil</keyword>
<evidence type="ECO:0000256" key="2">
    <source>
        <dbReference type="SAM" id="MobiDB-lite"/>
    </source>
</evidence>
<comment type="caution">
    <text evidence="3">The sequence shown here is derived from an EMBL/GenBank/DDBJ whole genome shotgun (WGS) entry which is preliminary data.</text>
</comment>
<gene>
    <name evidence="3" type="ORF">GUJ93_ZPchr0005g15531</name>
</gene>
<accession>A0A8J5T9X2</accession>
<feature type="compositionally biased region" description="Low complexity" evidence="2">
    <location>
        <begin position="169"/>
        <end position="179"/>
    </location>
</feature>
<name>A0A8J5T9X2_ZIZPA</name>
<sequence length="218" mass="24508">MTHRRDVSLTVHGSGEHLPSYTTALGGPTFNVACQRVALQALVELRMIYDDRLQNPSFRLVPKRTPGAYRSIYLRVHSVHDPVMARQSRLLQAMDDLHTKAVLDADEHHEVVEFLREETKNLIQQNSEQQRKIMQLQKDIAEMVPLLPRKRKPIREPVPRPKRIPPHPSTTGTSTASAPAPRPGLVSDPIIENFLEPTIPQEPRTRGSESTETASGGD</sequence>
<dbReference type="Proteomes" id="UP000729402">
    <property type="component" value="Unassembled WGS sequence"/>
</dbReference>
<evidence type="ECO:0000313" key="4">
    <source>
        <dbReference type="Proteomes" id="UP000729402"/>
    </source>
</evidence>
<keyword evidence="4" id="KW-1185">Reference proteome</keyword>
<dbReference type="EMBL" id="JAAALK010000284">
    <property type="protein sequence ID" value="KAG8069216.1"/>
    <property type="molecule type" value="Genomic_DNA"/>
</dbReference>
<evidence type="ECO:0000256" key="1">
    <source>
        <dbReference type="SAM" id="Coils"/>
    </source>
</evidence>
<reference evidence="3" key="2">
    <citation type="submission" date="2021-02" db="EMBL/GenBank/DDBJ databases">
        <authorList>
            <person name="Kimball J.A."/>
            <person name="Haas M.W."/>
            <person name="Macchietto M."/>
            <person name="Kono T."/>
            <person name="Duquette J."/>
            <person name="Shao M."/>
        </authorList>
    </citation>
    <scope>NUCLEOTIDE SEQUENCE</scope>
    <source>
        <tissue evidence="3">Fresh leaf tissue</tissue>
    </source>
</reference>
<reference evidence="3" key="1">
    <citation type="journal article" date="2021" name="bioRxiv">
        <title>Whole Genome Assembly and Annotation of Northern Wild Rice, Zizania palustris L., Supports a Whole Genome Duplication in the Zizania Genus.</title>
        <authorList>
            <person name="Haas M."/>
            <person name="Kono T."/>
            <person name="Macchietto M."/>
            <person name="Millas R."/>
            <person name="McGilp L."/>
            <person name="Shao M."/>
            <person name="Duquette J."/>
            <person name="Hirsch C.N."/>
            <person name="Kimball J."/>
        </authorList>
    </citation>
    <scope>NUCLEOTIDE SEQUENCE</scope>
    <source>
        <tissue evidence="3">Fresh leaf tissue</tissue>
    </source>
</reference>
<protein>
    <submittedName>
        <fullName evidence="3">Uncharacterized protein</fullName>
    </submittedName>
</protein>